<dbReference type="Proteomes" id="UP000664534">
    <property type="component" value="Unassembled WGS sequence"/>
</dbReference>
<dbReference type="Gene3D" id="3.90.830.10">
    <property type="entry name" value="Syntaxin Binding Protein 1, Chain A, domain 2"/>
    <property type="match status" value="1"/>
</dbReference>
<protein>
    <recommendedName>
        <fullName evidence="6">Vacuolar protein sorting-associated protein 33A</fullName>
    </recommendedName>
</protein>
<dbReference type="OrthoDB" id="10262287at2759"/>
<dbReference type="EMBL" id="CAJPDT010000007">
    <property type="protein sequence ID" value="CAF9910616.1"/>
    <property type="molecule type" value="Genomic_DNA"/>
</dbReference>
<comment type="caution">
    <text evidence="4">The sequence shown here is derived from an EMBL/GenBank/DDBJ whole genome shotgun (WGS) entry which is preliminary data.</text>
</comment>
<proteinExistence type="inferred from homology"/>
<dbReference type="PANTHER" id="PTHR11679">
    <property type="entry name" value="VESICLE PROTEIN SORTING-ASSOCIATED"/>
    <property type="match status" value="1"/>
</dbReference>
<dbReference type="InterPro" id="IPR027482">
    <property type="entry name" value="Sec1-like_dom2"/>
</dbReference>
<dbReference type="Pfam" id="PF00995">
    <property type="entry name" value="Sec1"/>
    <property type="match status" value="1"/>
</dbReference>
<evidence type="ECO:0000256" key="3">
    <source>
        <dbReference type="SAM" id="Phobius"/>
    </source>
</evidence>
<dbReference type="SUPFAM" id="SSF56815">
    <property type="entry name" value="Sec1/munc18-like (SM) proteins"/>
    <property type="match status" value="1"/>
</dbReference>
<name>A0A8H3ENR5_9LECA</name>
<reference evidence="4" key="1">
    <citation type="submission" date="2021-03" db="EMBL/GenBank/DDBJ databases">
        <authorList>
            <person name="Tagirdzhanova G."/>
        </authorList>
    </citation>
    <scope>NUCLEOTIDE SEQUENCE</scope>
</reference>
<dbReference type="InterPro" id="IPR043127">
    <property type="entry name" value="Sec-1-like_dom3a"/>
</dbReference>
<feature type="region of interest" description="Disordered" evidence="2">
    <location>
        <begin position="270"/>
        <end position="292"/>
    </location>
</feature>
<organism evidence="4 5">
    <name type="scientific">Imshaugia aleurites</name>
    <dbReference type="NCBI Taxonomy" id="172621"/>
    <lineage>
        <taxon>Eukaryota</taxon>
        <taxon>Fungi</taxon>
        <taxon>Dikarya</taxon>
        <taxon>Ascomycota</taxon>
        <taxon>Pezizomycotina</taxon>
        <taxon>Lecanoromycetes</taxon>
        <taxon>OSLEUM clade</taxon>
        <taxon>Lecanoromycetidae</taxon>
        <taxon>Lecanorales</taxon>
        <taxon>Lecanorineae</taxon>
        <taxon>Parmeliaceae</taxon>
        <taxon>Imshaugia</taxon>
    </lineage>
</organism>
<feature type="transmembrane region" description="Helical" evidence="3">
    <location>
        <begin position="599"/>
        <end position="619"/>
    </location>
</feature>
<keyword evidence="5" id="KW-1185">Reference proteome</keyword>
<keyword evidence="3" id="KW-0472">Membrane</keyword>
<evidence type="ECO:0000256" key="1">
    <source>
        <dbReference type="ARBA" id="ARBA00009884"/>
    </source>
</evidence>
<accession>A0A8H3ENR5</accession>
<dbReference type="InterPro" id="IPR001619">
    <property type="entry name" value="Sec1-like"/>
</dbReference>
<evidence type="ECO:0000256" key="2">
    <source>
        <dbReference type="SAM" id="MobiDB-lite"/>
    </source>
</evidence>
<feature type="compositionally biased region" description="Low complexity" evidence="2">
    <location>
        <begin position="274"/>
        <end position="292"/>
    </location>
</feature>
<dbReference type="GO" id="GO:0016192">
    <property type="term" value="P:vesicle-mediated transport"/>
    <property type="evidence" value="ECO:0007669"/>
    <property type="project" value="InterPro"/>
</dbReference>
<dbReference type="InterPro" id="IPR036045">
    <property type="entry name" value="Sec1-like_sf"/>
</dbReference>
<dbReference type="Gene3D" id="3.40.50.1910">
    <property type="match status" value="1"/>
</dbReference>
<dbReference type="Gene3D" id="3.40.50.2060">
    <property type="match status" value="1"/>
</dbReference>
<evidence type="ECO:0008006" key="6">
    <source>
        <dbReference type="Google" id="ProtNLM"/>
    </source>
</evidence>
<dbReference type="Gene3D" id="1.25.40.850">
    <property type="match status" value="1"/>
</dbReference>
<dbReference type="AlphaFoldDB" id="A0A8H3ENR5"/>
<dbReference type="InterPro" id="IPR043155">
    <property type="entry name" value="VPS33_dom3b"/>
</dbReference>
<comment type="similarity">
    <text evidence="1">Belongs to the STXBP/unc-18/SEC1 family.</text>
</comment>
<sequence length="654" mass="72413">MAPHPGIDTDHIQEKARKDLLDLLEGVRGKKNLVIEKSLAGPIGIFVKFSTLQDHGVDKVFFLENDNVDASQKNVIFLARGENANQPMAVAEQIKRLQKQSSIEHEFSVVWVPRRTLVCNKILEEAGVLGDVGVEELPLHFIPLEQDVLSLCLDDSFKDLYLRKDPTSIFLAAQALMPIQQAHGLFPRIIGKGDNAHRLMELLFRMRSEAAADESTTSRFGLMPSASIESLIIIDREIDFATVLLTQLTYQGLIDEMFGIQDNQAEIDSSIVGSAPGPQQSARSPAAPAQQGLKRKIQLDSSDKLFEQLRDTNGAIVDGLLNKVARRLQSDMESRHAAKTTSEIRDFVNKLPGYQTEQQSLKTHIGLTEEIMKNTQGDIFRRTLEVQQNLYDGSDPSYQHDTIEELISRDIPLTSILRLLCLESCISGGLRAKDLDNFKRQILHAYGYQHLLTLDALEKIGLLSSRASANVLFNPIGMGGGAAEATKTNYNYLRRVLKLVVDEINEQNPNDIAYVYSGYAPLSVRLVQSVIQKQHLLTITKGVSAASNGVSSAAPGWQGFDDALRNIKGETFHKVQKGDEQAVKARHMLAGTGGKVKTVVVMFLGGITFTEIAALRFLAKMEEGRRKILICTTDILSGDRMVEAAIERRDFGRG</sequence>
<evidence type="ECO:0000313" key="4">
    <source>
        <dbReference type="EMBL" id="CAF9910616.1"/>
    </source>
</evidence>
<keyword evidence="3" id="KW-1133">Transmembrane helix</keyword>
<gene>
    <name evidence="4" type="ORF">IMSHALPRED_009260</name>
</gene>
<keyword evidence="3" id="KW-0812">Transmembrane</keyword>
<dbReference type="InterPro" id="IPR043154">
    <property type="entry name" value="Sec-1-like_dom1"/>
</dbReference>
<evidence type="ECO:0000313" key="5">
    <source>
        <dbReference type="Proteomes" id="UP000664534"/>
    </source>
</evidence>